<gene>
    <name evidence="2" type="ORF">QWI33_15405</name>
</gene>
<protein>
    <submittedName>
        <fullName evidence="2">Uncharacterized protein</fullName>
    </submittedName>
</protein>
<keyword evidence="3" id="KW-1185">Reference proteome</keyword>
<name>A0ABT7YR45_9ACTN</name>
<accession>A0ABT7YR45</accession>
<keyword evidence="1" id="KW-0812">Transmembrane</keyword>
<feature type="transmembrane region" description="Helical" evidence="1">
    <location>
        <begin position="111"/>
        <end position="128"/>
    </location>
</feature>
<dbReference type="EMBL" id="JAUEMJ010000004">
    <property type="protein sequence ID" value="MDN3241117.1"/>
    <property type="molecule type" value="Genomic_DNA"/>
</dbReference>
<organism evidence="2 3">
    <name type="scientific">Glycomyces tritici</name>
    <dbReference type="NCBI Taxonomy" id="2665176"/>
    <lineage>
        <taxon>Bacteria</taxon>
        <taxon>Bacillati</taxon>
        <taxon>Actinomycetota</taxon>
        <taxon>Actinomycetes</taxon>
        <taxon>Glycomycetales</taxon>
        <taxon>Glycomycetaceae</taxon>
        <taxon>Glycomyces</taxon>
    </lineage>
</organism>
<dbReference type="Proteomes" id="UP001171902">
    <property type="component" value="Unassembled WGS sequence"/>
</dbReference>
<dbReference type="RefSeq" id="WP_289958032.1">
    <property type="nucleotide sequence ID" value="NZ_JAUEMJ010000004.1"/>
</dbReference>
<proteinExistence type="predicted"/>
<feature type="transmembrane region" description="Helical" evidence="1">
    <location>
        <begin position="58"/>
        <end position="79"/>
    </location>
</feature>
<comment type="caution">
    <text evidence="2">The sequence shown here is derived from an EMBL/GenBank/DDBJ whole genome shotgun (WGS) entry which is preliminary data.</text>
</comment>
<keyword evidence="1" id="KW-0472">Membrane</keyword>
<feature type="transmembrane region" description="Helical" evidence="1">
    <location>
        <begin position="14"/>
        <end position="38"/>
    </location>
</feature>
<feature type="transmembrane region" description="Helical" evidence="1">
    <location>
        <begin position="86"/>
        <end position="105"/>
    </location>
</feature>
<keyword evidence="1" id="KW-1133">Transmembrane helix</keyword>
<reference evidence="2" key="1">
    <citation type="submission" date="2023-06" db="EMBL/GenBank/DDBJ databases">
        <title>Gycomyces niveus sp.nov., a novel actinomycete isolated from soil in Shouguang.</title>
        <authorList>
            <person name="Yang X."/>
            <person name="Zhao J."/>
        </authorList>
    </citation>
    <scope>NUCLEOTIDE SEQUENCE</scope>
    <source>
        <strain evidence="2">NEAU C2</strain>
    </source>
</reference>
<evidence type="ECO:0000313" key="2">
    <source>
        <dbReference type="EMBL" id="MDN3241117.1"/>
    </source>
</evidence>
<evidence type="ECO:0000256" key="1">
    <source>
        <dbReference type="SAM" id="Phobius"/>
    </source>
</evidence>
<sequence>MAEDEQRPPRTGKAAFGAALGIWVAQALTIALVFLPFWNASGSSSKPESIWEGYEPALVGLLVAPVAAMIIGPVLARALHLRTAALYALAPVAALGSLGLCGFGYLEGVPLVAFLIGMTWNVCAVVLADKNARSQTDA</sequence>
<evidence type="ECO:0000313" key="3">
    <source>
        <dbReference type="Proteomes" id="UP001171902"/>
    </source>
</evidence>